<proteinExistence type="predicted"/>
<feature type="region of interest" description="Disordered" evidence="1">
    <location>
        <begin position="1"/>
        <end position="26"/>
    </location>
</feature>
<organism evidence="2 3">
    <name type="scientific">Punica granatum</name>
    <name type="common">Pomegranate</name>
    <dbReference type="NCBI Taxonomy" id="22663"/>
    <lineage>
        <taxon>Eukaryota</taxon>
        <taxon>Viridiplantae</taxon>
        <taxon>Streptophyta</taxon>
        <taxon>Embryophyta</taxon>
        <taxon>Tracheophyta</taxon>
        <taxon>Spermatophyta</taxon>
        <taxon>Magnoliopsida</taxon>
        <taxon>eudicotyledons</taxon>
        <taxon>Gunneridae</taxon>
        <taxon>Pentapetalae</taxon>
        <taxon>rosids</taxon>
        <taxon>malvids</taxon>
        <taxon>Myrtales</taxon>
        <taxon>Lythraceae</taxon>
        <taxon>Punica</taxon>
    </lineage>
</organism>
<protein>
    <submittedName>
        <fullName evidence="2">Uncharacterized protein</fullName>
    </submittedName>
</protein>
<keyword evidence="3" id="KW-1185">Reference proteome</keyword>
<sequence length="74" mass="8421">MEMKEGREGDERAFTWTEEKTINGPSLSPSSCRLHFFPPFHIGRFSLSPPPSLSLWPLPSPRPLLRPPFLNACQ</sequence>
<name>A0A2I0KY84_PUNGR</name>
<dbReference type="EMBL" id="PGOL01000277">
    <property type="protein sequence ID" value="PKI73313.1"/>
    <property type="molecule type" value="Genomic_DNA"/>
</dbReference>
<feature type="non-terminal residue" evidence="2">
    <location>
        <position position="74"/>
    </location>
</feature>
<evidence type="ECO:0000256" key="1">
    <source>
        <dbReference type="SAM" id="MobiDB-lite"/>
    </source>
</evidence>
<comment type="caution">
    <text evidence="2">The sequence shown here is derived from an EMBL/GenBank/DDBJ whole genome shotgun (WGS) entry which is preliminary data.</text>
</comment>
<dbReference type="AlphaFoldDB" id="A0A2I0KY84"/>
<dbReference type="Proteomes" id="UP000233551">
    <property type="component" value="Unassembled WGS sequence"/>
</dbReference>
<accession>A0A2I0KY84</accession>
<feature type="compositionally biased region" description="Basic and acidic residues" evidence="1">
    <location>
        <begin position="1"/>
        <end position="21"/>
    </location>
</feature>
<evidence type="ECO:0000313" key="2">
    <source>
        <dbReference type="EMBL" id="PKI73313.1"/>
    </source>
</evidence>
<evidence type="ECO:0000313" key="3">
    <source>
        <dbReference type="Proteomes" id="UP000233551"/>
    </source>
</evidence>
<gene>
    <name evidence="2" type="ORF">CRG98_006251</name>
</gene>
<reference evidence="2 3" key="1">
    <citation type="submission" date="2017-11" db="EMBL/GenBank/DDBJ databases">
        <title>De-novo sequencing of pomegranate (Punica granatum L.) genome.</title>
        <authorList>
            <person name="Akparov Z."/>
            <person name="Amiraslanov A."/>
            <person name="Hajiyeva S."/>
            <person name="Abbasov M."/>
            <person name="Kaur K."/>
            <person name="Hamwieh A."/>
            <person name="Solovyev V."/>
            <person name="Salamov A."/>
            <person name="Braich B."/>
            <person name="Kosarev P."/>
            <person name="Mahmoud A."/>
            <person name="Hajiyev E."/>
            <person name="Babayeva S."/>
            <person name="Izzatullayeva V."/>
            <person name="Mammadov A."/>
            <person name="Mammadov A."/>
            <person name="Sharifova S."/>
            <person name="Ojaghi J."/>
            <person name="Eynullazada K."/>
            <person name="Bayramov B."/>
            <person name="Abdulazimova A."/>
            <person name="Shahmuradov I."/>
        </authorList>
    </citation>
    <scope>NUCLEOTIDE SEQUENCE [LARGE SCALE GENOMIC DNA]</scope>
    <source>
        <strain evidence="3">cv. AG2017</strain>
        <tissue evidence="2">Leaf</tissue>
    </source>
</reference>